<keyword evidence="2" id="KW-1185">Reference proteome</keyword>
<evidence type="ECO:0000313" key="1">
    <source>
        <dbReference type="EMBL" id="GJT47224.1"/>
    </source>
</evidence>
<reference evidence="1" key="1">
    <citation type="journal article" date="2022" name="Int. J. Mol. Sci.">
        <title>Draft Genome of Tanacetum Coccineum: Genomic Comparison of Closely Related Tanacetum-Family Plants.</title>
        <authorList>
            <person name="Yamashiro T."/>
            <person name="Shiraishi A."/>
            <person name="Nakayama K."/>
            <person name="Satake H."/>
        </authorList>
    </citation>
    <scope>NUCLEOTIDE SEQUENCE</scope>
</reference>
<dbReference type="Proteomes" id="UP001151760">
    <property type="component" value="Unassembled WGS sequence"/>
</dbReference>
<comment type="caution">
    <text evidence="1">The sequence shown here is derived from an EMBL/GenBank/DDBJ whole genome shotgun (WGS) entry which is preliminary data.</text>
</comment>
<evidence type="ECO:0000313" key="2">
    <source>
        <dbReference type="Proteomes" id="UP001151760"/>
    </source>
</evidence>
<sequence length="114" mass="12205">MKVVVVSVRCDEDGGEVVDGGDSSGGAVRDRGGDEGVEVWWCGDDGDEMKMVAYVGGGSHDSWRLLVVVTRWGGGGRLMLGMIDLVDRWWMAAAADSRNLAAKRGDGARYLREG</sequence>
<accession>A0ABQ5E8K8</accession>
<gene>
    <name evidence="1" type="ORF">Tco_0955939</name>
</gene>
<protein>
    <submittedName>
        <fullName evidence="1">Uncharacterized protein</fullName>
    </submittedName>
</protein>
<dbReference type="EMBL" id="BQNB010016050">
    <property type="protein sequence ID" value="GJT47224.1"/>
    <property type="molecule type" value="Genomic_DNA"/>
</dbReference>
<proteinExistence type="predicted"/>
<reference evidence="1" key="2">
    <citation type="submission" date="2022-01" db="EMBL/GenBank/DDBJ databases">
        <authorList>
            <person name="Yamashiro T."/>
            <person name="Shiraishi A."/>
            <person name="Satake H."/>
            <person name="Nakayama K."/>
        </authorList>
    </citation>
    <scope>NUCLEOTIDE SEQUENCE</scope>
</reference>
<name>A0ABQ5E8K8_9ASTR</name>
<organism evidence="1 2">
    <name type="scientific">Tanacetum coccineum</name>
    <dbReference type="NCBI Taxonomy" id="301880"/>
    <lineage>
        <taxon>Eukaryota</taxon>
        <taxon>Viridiplantae</taxon>
        <taxon>Streptophyta</taxon>
        <taxon>Embryophyta</taxon>
        <taxon>Tracheophyta</taxon>
        <taxon>Spermatophyta</taxon>
        <taxon>Magnoliopsida</taxon>
        <taxon>eudicotyledons</taxon>
        <taxon>Gunneridae</taxon>
        <taxon>Pentapetalae</taxon>
        <taxon>asterids</taxon>
        <taxon>campanulids</taxon>
        <taxon>Asterales</taxon>
        <taxon>Asteraceae</taxon>
        <taxon>Asteroideae</taxon>
        <taxon>Anthemideae</taxon>
        <taxon>Anthemidinae</taxon>
        <taxon>Tanacetum</taxon>
    </lineage>
</organism>